<evidence type="ECO:0000256" key="4">
    <source>
        <dbReference type="ARBA" id="ARBA00022840"/>
    </source>
</evidence>
<gene>
    <name evidence="6" type="ORF">CBF31_01780</name>
</gene>
<name>A0A430AC33_9ENTE</name>
<keyword evidence="3" id="KW-0547">Nucleotide-binding</keyword>
<keyword evidence="2" id="KW-0813">Transport</keyword>
<reference evidence="6 7" key="1">
    <citation type="submission" date="2017-05" db="EMBL/GenBank/DDBJ databases">
        <title>Vagococcus spp. assemblies.</title>
        <authorList>
            <person name="Gulvik C.A."/>
        </authorList>
    </citation>
    <scope>NUCLEOTIDE SEQUENCE [LARGE SCALE GENOMIC DNA]</scope>
    <source>
        <strain evidence="6 7">CCUG 41755</strain>
    </source>
</reference>
<feature type="domain" description="ABC transporter" evidence="5">
    <location>
        <begin position="4"/>
        <end position="210"/>
    </location>
</feature>
<dbReference type="Proteomes" id="UP000287101">
    <property type="component" value="Unassembled WGS sequence"/>
</dbReference>
<dbReference type="InterPro" id="IPR027417">
    <property type="entry name" value="P-loop_NTPase"/>
</dbReference>
<dbReference type="AlphaFoldDB" id="A0A430AC33"/>
<evidence type="ECO:0000256" key="3">
    <source>
        <dbReference type="ARBA" id="ARBA00022741"/>
    </source>
</evidence>
<dbReference type="PANTHER" id="PTHR43335:SF4">
    <property type="entry name" value="ABC TRANSPORTER, ATP-BINDING PROTEIN"/>
    <property type="match status" value="1"/>
</dbReference>
<dbReference type="InterPro" id="IPR017871">
    <property type="entry name" value="ABC_transporter-like_CS"/>
</dbReference>
<dbReference type="GO" id="GO:0005524">
    <property type="term" value="F:ATP binding"/>
    <property type="evidence" value="ECO:0007669"/>
    <property type="project" value="UniProtKB-KW"/>
</dbReference>
<comment type="similarity">
    <text evidence="1">Belongs to the ABC transporter superfamily.</text>
</comment>
<evidence type="ECO:0000313" key="6">
    <source>
        <dbReference type="EMBL" id="RSU04775.1"/>
    </source>
</evidence>
<evidence type="ECO:0000256" key="1">
    <source>
        <dbReference type="ARBA" id="ARBA00005417"/>
    </source>
</evidence>
<dbReference type="PROSITE" id="PS00211">
    <property type="entry name" value="ABC_TRANSPORTER_1"/>
    <property type="match status" value="1"/>
</dbReference>
<dbReference type="SMART" id="SM00382">
    <property type="entry name" value="AAA"/>
    <property type="match status" value="1"/>
</dbReference>
<organism evidence="6 7">
    <name type="scientific">Vagococcus fessus</name>
    <dbReference type="NCBI Taxonomy" id="120370"/>
    <lineage>
        <taxon>Bacteria</taxon>
        <taxon>Bacillati</taxon>
        <taxon>Bacillota</taxon>
        <taxon>Bacilli</taxon>
        <taxon>Lactobacillales</taxon>
        <taxon>Enterococcaceae</taxon>
        <taxon>Vagococcus</taxon>
    </lineage>
</organism>
<keyword evidence="7" id="KW-1185">Reference proteome</keyword>
<keyword evidence="4" id="KW-0067">ATP-binding</keyword>
<evidence type="ECO:0000259" key="5">
    <source>
        <dbReference type="PROSITE" id="PS50893"/>
    </source>
</evidence>
<dbReference type="RefSeq" id="WP_126830372.1">
    <property type="nucleotide sequence ID" value="NZ_CBCRYB010000002.1"/>
</dbReference>
<sequence>METIKFKNVTKIIKKNKVLNNVSFEWDMNTNYGIYGPNGSGKTMILRAISGLLKVDGEIEINNIRDIGSKNFPESIGILIENPNFINSFTGFENLKLLSFMTEGVDDKQIILSLGMVGLDPNDKKKLSKYSLGMKQRLGIAQAILGEPEIVLLDEPTNALDESGVELIENLIKNMKGTTFIITSHDKEFLKKVTEIQYCMNTGILKEEKL</sequence>
<accession>A0A430AC33</accession>
<evidence type="ECO:0000256" key="2">
    <source>
        <dbReference type="ARBA" id="ARBA00022448"/>
    </source>
</evidence>
<dbReference type="OrthoDB" id="9804819at2"/>
<evidence type="ECO:0000313" key="7">
    <source>
        <dbReference type="Proteomes" id="UP000287101"/>
    </source>
</evidence>
<dbReference type="InterPro" id="IPR003593">
    <property type="entry name" value="AAA+_ATPase"/>
</dbReference>
<comment type="caution">
    <text evidence="6">The sequence shown here is derived from an EMBL/GenBank/DDBJ whole genome shotgun (WGS) entry which is preliminary data.</text>
</comment>
<dbReference type="GO" id="GO:0016887">
    <property type="term" value="F:ATP hydrolysis activity"/>
    <property type="evidence" value="ECO:0007669"/>
    <property type="project" value="InterPro"/>
</dbReference>
<dbReference type="Pfam" id="PF00005">
    <property type="entry name" value="ABC_tran"/>
    <property type="match status" value="1"/>
</dbReference>
<dbReference type="EMBL" id="NGJY01000001">
    <property type="protein sequence ID" value="RSU04775.1"/>
    <property type="molecule type" value="Genomic_DNA"/>
</dbReference>
<protein>
    <recommendedName>
        <fullName evidence="5">ABC transporter domain-containing protein</fullName>
    </recommendedName>
</protein>
<dbReference type="InterPro" id="IPR003439">
    <property type="entry name" value="ABC_transporter-like_ATP-bd"/>
</dbReference>
<dbReference type="Gene3D" id="3.40.50.300">
    <property type="entry name" value="P-loop containing nucleotide triphosphate hydrolases"/>
    <property type="match status" value="1"/>
</dbReference>
<dbReference type="SUPFAM" id="SSF52540">
    <property type="entry name" value="P-loop containing nucleoside triphosphate hydrolases"/>
    <property type="match status" value="1"/>
</dbReference>
<proteinExistence type="inferred from homology"/>
<dbReference type="PANTHER" id="PTHR43335">
    <property type="entry name" value="ABC TRANSPORTER, ATP-BINDING PROTEIN"/>
    <property type="match status" value="1"/>
</dbReference>
<dbReference type="PROSITE" id="PS50893">
    <property type="entry name" value="ABC_TRANSPORTER_2"/>
    <property type="match status" value="1"/>
</dbReference>